<organism evidence="2">
    <name type="scientific">Arion vulgaris</name>
    <dbReference type="NCBI Taxonomy" id="1028688"/>
    <lineage>
        <taxon>Eukaryota</taxon>
        <taxon>Metazoa</taxon>
        <taxon>Spiralia</taxon>
        <taxon>Lophotrochozoa</taxon>
        <taxon>Mollusca</taxon>
        <taxon>Gastropoda</taxon>
        <taxon>Heterobranchia</taxon>
        <taxon>Euthyneura</taxon>
        <taxon>Panpulmonata</taxon>
        <taxon>Eupulmonata</taxon>
        <taxon>Stylommatophora</taxon>
        <taxon>Helicina</taxon>
        <taxon>Arionoidea</taxon>
        <taxon>Arionidae</taxon>
        <taxon>Arion</taxon>
    </lineage>
</organism>
<dbReference type="AlphaFoldDB" id="A0A0B6YVW3"/>
<reference evidence="2" key="1">
    <citation type="submission" date="2014-12" db="EMBL/GenBank/DDBJ databases">
        <title>Insight into the proteome of Arion vulgaris.</title>
        <authorList>
            <person name="Aradska J."/>
            <person name="Bulat T."/>
            <person name="Smidak R."/>
            <person name="Sarate P."/>
            <person name="Gangsoo J."/>
            <person name="Sialana F."/>
            <person name="Bilban M."/>
            <person name="Lubec G."/>
        </authorList>
    </citation>
    <scope>NUCLEOTIDE SEQUENCE</scope>
    <source>
        <tissue evidence="2">Skin</tissue>
    </source>
</reference>
<proteinExistence type="predicted"/>
<evidence type="ECO:0000313" key="2">
    <source>
        <dbReference type="EMBL" id="CEK60358.1"/>
    </source>
</evidence>
<name>A0A0B6YVW3_9EUPU</name>
<feature type="region of interest" description="Disordered" evidence="1">
    <location>
        <begin position="1"/>
        <end position="22"/>
    </location>
</feature>
<dbReference type="EMBL" id="HACG01013493">
    <property type="protein sequence ID" value="CEK60358.1"/>
    <property type="molecule type" value="Transcribed_RNA"/>
</dbReference>
<feature type="non-terminal residue" evidence="2">
    <location>
        <position position="85"/>
    </location>
</feature>
<gene>
    <name evidence="2" type="primary">ORF39166</name>
</gene>
<evidence type="ECO:0000256" key="1">
    <source>
        <dbReference type="SAM" id="MobiDB-lite"/>
    </source>
</evidence>
<feature type="non-terminal residue" evidence="2">
    <location>
        <position position="1"/>
    </location>
</feature>
<protein>
    <submittedName>
        <fullName evidence="2">Uncharacterized protein</fullName>
    </submittedName>
</protein>
<sequence length="85" mass="9594">GVSSRPSCKCRDNQTQHDTQQLSMKSDVVIRSLPAEYADSQTSLIVDNQEKLSDMSSTDLITDGYHVSVECKQESESRSDYWNSF</sequence>
<accession>A0A0B6YVW3</accession>